<dbReference type="PANTHER" id="PTHR31212:SF5">
    <property type="entry name" value="ISOCHORISMATASE FAMILY PROTEIN FAMILY (AFU_ORTHOLOGUE AFUA_3G14500)"/>
    <property type="match status" value="1"/>
</dbReference>
<dbReference type="InterPro" id="IPR036380">
    <property type="entry name" value="Isochorismatase-like_sf"/>
</dbReference>
<accession>A0A0G4J203</accession>
<dbReference type="InterPro" id="IPR032854">
    <property type="entry name" value="ALKBH3"/>
</dbReference>
<keyword evidence="5" id="KW-0496">Mitochondrion</keyword>
<dbReference type="InterPro" id="IPR005123">
    <property type="entry name" value="Oxoglu/Fe-dep_dioxygenase_dom"/>
</dbReference>
<keyword evidence="6" id="KW-1185">Reference proteome</keyword>
<sequence length="505" mass="56771">MHNVILMIDLQNDFLSESGALRARRVKDIDDKVRHWTALVRWARRPSDPDVDARPASVVWVRSDYSKPGDAQDNTSASTTTNCRDPEDIRVGTHSGRRPLCVPNTFGAEFYDRIQPLIDNDDLIVTKTSFSSFRDTDLDESIRAATGCSERTLINIFVCGVTGHNCVTATAMDALALGYPVTILPDCIGVTSNSRSNVYLVNLLKKGVRCISLAELTGIVPEPSREQDASDAFDSYVVSHLLPDDVADRAFDELRDQVAWQTMHHRGGAVPRLIAVQATIDDGLVPIYRHPADDLPCVRPWSPIVEEIKRHVEHRLQQTVNHALIQFYRDGQDYISEHSDKTLDIAHGTRIVNVSIGASRVMQIRAKRTSDQDDRSRPVTNVAMAHNSMFVLGPYTNRVYLHAIKQDKRPVSERLPSELLYDGARISLTFRTIATFLTPDGKIFGQGAVAKQRDHAQAIVEREDAFLEMVKAFRYENQDPDFDWELHYGAGFNVTRQRNEPVPTQ</sequence>
<dbReference type="Gene3D" id="3.40.50.850">
    <property type="entry name" value="Isochorismatase-like"/>
    <property type="match status" value="1"/>
</dbReference>
<reference evidence="5 7" key="2">
    <citation type="submission" date="2018-03" db="EMBL/GenBank/DDBJ databases">
        <authorList>
            <person name="Fogelqvist J."/>
        </authorList>
    </citation>
    <scope>NUCLEOTIDE SEQUENCE [LARGE SCALE GENOMIC DNA]</scope>
</reference>
<dbReference type="SUPFAM" id="SSF51197">
    <property type="entry name" value="Clavaminate synthase-like"/>
    <property type="match status" value="1"/>
</dbReference>
<dbReference type="GO" id="GO:0006307">
    <property type="term" value="P:DNA alkylation repair"/>
    <property type="evidence" value="ECO:0007669"/>
    <property type="project" value="InterPro"/>
</dbReference>
<dbReference type="PROSITE" id="PS51471">
    <property type="entry name" value="FE2OG_OXY"/>
    <property type="match status" value="1"/>
</dbReference>
<feature type="region of interest" description="Disordered" evidence="2">
    <location>
        <begin position="65"/>
        <end position="89"/>
    </location>
</feature>
<feature type="domain" description="Fe2OG dioxygenase" evidence="3">
    <location>
        <begin position="319"/>
        <end position="434"/>
    </location>
</feature>
<name>A0A0G4J203_PLABS</name>
<dbReference type="OrthoDB" id="445341at2759"/>
<dbReference type="InterPro" id="IPR027450">
    <property type="entry name" value="AlkB-like"/>
</dbReference>
<dbReference type="EMBL" id="CDSF01000112">
    <property type="protein sequence ID" value="CEP01562.1"/>
    <property type="molecule type" value="Genomic_DNA"/>
</dbReference>
<dbReference type="InterPro" id="IPR000868">
    <property type="entry name" value="Isochorismatase-like_dom"/>
</dbReference>
<evidence type="ECO:0000259" key="3">
    <source>
        <dbReference type="PROSITE" id="PS51471"/>
    </source>
</evidence>
<proteinExistence type="inferred from homology"/>
<dbReference type="SUPFAM" id="SSF52499">
    <property type="entry name" value="Isochorismatase-like hydrolases"/>
    <property type="match status" value="1"/>
</dbReference>
<reference evidence="4 6" key="1">
    <citation type="submission" date="2015-02" db="EMBL/GenBank/DDBJ databases">
        <authorList>
            <person name="Chooi Y.-H."/>
        </authorList>
    </citation>
    <scope>NUCLEOTIDE SEQUENCE [LARGE SCALE GENOMIC DNA]</scope>
    <source>
        <strain evidence="4">E3</strain>
    </source>
</reference>
<dbReference type="STRING" id="37360.A0A0G4J203"/>
<dbReference type="InterPro" id="IPR037151">
    <property type="entry name" value="AlkB-like_sf"/>
</dbReference>
<feature type="compositionally biased region" description="Polar residues" evidence="2">
    <location>
        <begin position="72"/>
        <end position="83"/>
    </location>
</feature>
<evidence type="ECO:0000313" key="5">
    <source>
        <dbReference type="EMBL" id="SPQ93167.1"/>
    </source>
</evidence>
<comment type="similarity">
    <text evidence="1">Belongs to the isochorismatase family.</text>
</comment>
<dbReference type="Pfam" id="PF00857">
    <property type="entry name" value="Isochorismatase"/>
    <property type="match status" value="1"/>
</dbReference>
<dbReference type="CDD" id="cd00431">
    <property type="entry name" value="cysteine_hydrolases"/>
    <property type="match status" value="1"/>
</dbReference>
<dbReference type="Gene3D" id="2.60.120.590">
    <property type="entry name" value="Alpha-ketoglutarate-dependent dioxygenase AlkB-like"/>
    <property type="match status" value="1"/>
</dbReference>
<dbReference type="AlphaFoldDB" id="A0A0G4J203"/>
<dbReference type="Pfam" id="PF13532">
    <property type="entry name" value="2OG-FeII_Oxy_2"/>
    <property type="match status" value="1"/>
</dbReference>
<organism evidence="4 6">
    <name type="scientific">Plasmodiophora brassicae</name>
    <name type="common">Clubroot disease agent</name>
    <dbReference type="NCBI Taxonomy" id="37360"/>
    <lineage>
        <taxon>Eukaryota</taxon>
        <taxon>Sar</taxon>
        <taxon>Rhizaria</taxon>
        <taxon>Endomyxa</taxon>
        <taxon>Phytomyxea</taxon>
        <taxon>Plasmodiophorida</taxon>
        <taxon>Plasmodiophoridae</taxon>
        <taxon>Plasmodiophora</taxon>
    </lineage>
</organism>
<evidence type="ECO:0000313" key="4">
    <source>
        <dbReference type="EMBL" id="CEP01562.1"/>
    </source>
</evidence>
<dbReference type="Proteomes" id="UP000039324">
    <property type="component" value="Unassembled WGS sequence"/>
</dbReference>
<dbReference type="EMBL" id="OVEO01000001">
    <property type="protein sequence ID" value="SPQ93167.1"/>
    <property type="molecule type" value="Genomic_DNA"/>
</dbReference>
<evidence type="ECO:0000313" key="7">
    <source>
        <dbReference type="Proteomes" id="UP000290189"/>
    </source>
</evidence>
<protein>
    <recommendedName>
        <fullName evidence="3">Fe2OG dioxygenase domain-containing protein</fullName>
    </recommendedName>
</protein>
<evidence type="ECO:0000256" key="2">
    <source>
        <dbReference type="SAM" id="MobiDB-lite"/>
    </source>
</evidence>
<dbReference type="PANTHER" id="PTHR31212">
    <property type="entry name" value="ALPHA-KETOGLUTARATE-DEPENDENT DIOXYGENASE ALKB HOMOLOG 3"/>
    <property type="match status" value="1"/>
</dbReference>
<evidence type="ECO:0000313" key="6">
    <source>
        <dbReference type="Proteomes" id="UP000039324"/>
    </source>
</evidence>
<dbReference type="Proteomes" id="UP000290189">
    <property type="component" value="Unassembled WGS sequence"/>
</dbReference>
<geneLocation type="mitochondrion" evidence="5"/>
<evidence type="ECO:0000256" key="1">
    <source>
        <dbReference type="ARBA" id="ARBA00006336"/>
    </source>
</evidence>
<dbReference type="GO" id="GO:0051213">
    <property type="term" value="F:dioxygenase activity"/>
    <property type="evidence" value="ECO:0007669"/>
    <property type="project" value="InterPro"/>
</dbReference>
<gene>
    <name evidence="4" type="ORF">PBRA_002168</name>
    <name evidence="5" type="ORF">PLBR_LOCUS382</name>
</gene>